<evidence type="ECO:0000313" key="1">
    <source>
        <dbReference type="EMBL" id="WPL18416.1"/>
    </source>
</evidence>
<protein>
    <submittedName>
        <fullName evidence="1">Uncharacterized protein</fullName>
    </submittedName>
</protein>
<accession>A0ABZ0SED7</accession>
<reference evidence="1 2" key="1">
    <citation type="journal article" date="2023" name="Microorganisms">
        <title>Thiorhodovibrio frisius and Trv. litoralis spp. nov., Two Novel Members from a Clade of Fastidious Purple Sulfur Bacteria That Exhibit Unique Red-Shifted Light-Harvesting Capabilities.</title>
        <authorList>
            <person name="Methner A."/>
            <person name="Kuzyk S.B."/>
            <person name="Petersen J."/>
            <person name="Bauer S."/>
            <person name="Brinkmann H."/>
            <person name="Sichau K."/>
            <person name="Wanner G."/>
            <person name="Wolf J."/>
            <person name="Neumann-Schaal M."/>
            <person name="Henke P."/>
            <person name="Tank M."/>
            <person name="Sproer C."/>
            <person name="Bunk B."/>
            <person name="Overmann J."/>
        </authorList>
    </citation>
    <scope>NUCLEOTIDE SEQUENCE [LARGE SCALE GENOMIC DNA]</scope>
    <source>
        <strain evidence="1 2">DSM 6702</strain>
    </source>
</reference>
<keyword evidence="2" id="KW-1185">Reference proteome</keyword>
<proteinExistence type="predicted"/>
<dbReference type="RefSeq" id="WP_328984185.1">
    <property type="nucleotide sequence ID" value="NZ_CP121472.1"/>
</dbReference>
<name>A0ABZ0SED7_9GAMM</name>
<dbReference type="Proteomes" id="UP001432180">
    <property type="component" value="Chromosome"/>
</dbReference>
<evidence type="ECO:0000313" key="2">
    <source>
        <dbReference type="Proteomes" id="UP001432180"/>
    </source>
</evidence>
<sequence length="97" mass="10699">MPPKSRRNGCPCCAAEPLARFAQPRLSSITVLRGGANGVAATMASVTAMDRSLNRGRFQAHRLIPKLLAKNLLYLSSKVERANERKKKVRALARLNR</sequence>
<dbReference type="EMBL" id="CP121472">
    <property type="protein sequence ID" value="WPL18416.1"/>
    <property type="molecule type" value="Genomic_DNA"/>
</dbReference>
<gene>
    <name evidence="1" type="ORF">Thiowin_03489</name>
</gene>
<organism evidence="1 2">
    <name type="scientific">Thiorhodovibrio winogradskyi</name>
    <dbReference type="NCBI Taxonomy" id="77007"/>
    <lineage>
        <taxon>Bacteria</taxon>
        <taxon>Pseudomonadati</taxon>
        <taxon>Pseudomonadota</taxon>
        <taxon>Gammaproteobacteria</taxon>
        <taxon>Chromatiales</taxon>
        <taxon>Chromatiaceae</taxon>
        <taxon>Thiorhodovibrio</taxon>
    </lineage>
</organism>